<reference evidence="5 6" key="2">
    <citation type="submission" date="2019-01" db="EMBL/GenBank/DDBJ databases">
        <title>Tautonia sociabilis, a novel thermotolerant planctomycete of Isosphaeraceae family, isolated from a 4000 m deep subterranean habitat.</title>
        <authorList>
            <person name="Kovaleva O.L."/>
            <person name="Elcheninov A.G."/>
            <person name="Van Heerden E."/>
            <person name="Toshchakov S.V."/>
            <person name="Novikov A."/>
            <person name="Bonch-Osmolovskaya E.A."/>
            <person name="Kublanov I.V."/>
        </authorList>
    </citation>
    <scope>NUCLEOTIDE SEQUENCE [LARGE SCALE GENOMIC DNA]</scope>
    <source>
        <strain evidence="5 6">GM2012</strain>
    </source>
</reference>
<dbReference type="InterPro" id="IPR006680">
    <property type="entry name" value="Amidohydro-rel"/>
</dbReference>
<keyword evidence="2" id="KW-0732">Signal</keyword>
<evidence type="ECO:0000259" key="3">
    <source>
        <dbReference type="Pfam" id="PF01979"/>
    </source>
</evidence>
<feature type="chain" id="PRO_5019510059" description="Amidohydrolase-related domain-containing protein" evidence="2">
    <location>
        <begin position="23"/>
        <end position="931"/>
    </location>
</feature>
<dbReference type="Gene3D" id="3.20.20.140">
    <property type="entry name" value="Metal-dependent hydrolases"/>
    <property type="match status" value="2"/>
</dbReference>
<feature type="domain" description="Amidohydrolase 3" evidence="4">
    <location>
        <begin position="329"/>
        <end position="418"/>
    </location>
</feature>
<dbReference type="OrthoDB" id="252366at2"/>
<sequence length="931" mass="97692">MRRFPIPTALLALLFAVAPASAGPPAEEVAYVASRLWPGDGGPIEDAVILVEDGRIVASGARGAFEIPETAKVVDLGPSAVVIPGLVAAETGLGAVSQDDERALTPAVRAIDGFDPFEEFDGPLSGGVTSAQLSPGRSRLMPGRGAVVKLGGPDPASRTLDPEGDLRVLLSAEALNPPRIYEPPPRLASRDRPVDPTQPQLASSLAGAVAGLRTLIGAALALGPEAAAEGTDPLLDPLAEALDDSGRLRVTARGAAEIRAALAIAQEFNLRLVLVDPVELRPFLGRLDTWKGVVDGVVLGSRSRPGQIVDLPVPDPDDPEPREPWEDAAELLEAGIPVAIVPSVDEDLNELLFLAGAFTAGGLDEEQVLRMITSAPAELLGVGDRVGAIAPGKDADFVVLSGDPFDLHSRVREVYVSGSKAWSAEDESGAVVIRASAVQTGDGTTIPGATIVVQGGKIRGVGADASAPVDAEVFAFEGAVVTPGLLDLATDLGLGGPLSAQPSPSGSFSASDFPVILQDDDEEEDEPSGPTRTRVSLETKLGDRLVAWDPASAVARRGGITTVLAGPRENLPAPVVAFKLGDEPTVLRDPAAIRFELSGNLTTAVPGLEATLRRAKAYHDSWENYAKDLAEYERKKKEYEEAKARLEAKKKAEEEARKKAEDAKKSDEEAKSDAENKKEGESDEPEDEPSGDQPKPGSEDDEDKDDEDDGEDPEERGDAGDGGDQGGEGKSGEDPLPEEPKPPKEPNKSDALEPYRDLFSSKIPALVEVDRLDEIRAALSLFRDDYELDTVLVGAGDAFRDLDLLAEAEVAVVVGPILVREVDRETVNLPQVLATRGVLFGFQSRAGTGSATLPRAIRYAVRLGLGAGDALAGLSSVPAGFLGLGDRVGTISPGKDADLVVWSGPPFEPSSRVLAVMIDGTWAFLDQEDEP</sequence>
<feature type="compositionally biased region" description="Basic and acidic residues" evidence="1">
    <location>
        <begin position="730"/>
        <end position="753"/>
    </location>
</feature>
<dbReference type="Gene3D" id="2.30.40.10">
    <property type="entry name" value="Urease, subunit C, domain 1"/>
    <property type="match status" value="2"/>
</dbReference>
<feature type="domain" description="Amidohydrolase-related" evidence="3">
    <location>
        <begin position="801"/>
        <end position="922"/>
    </location>
</feature>
<gene>
    <name evidence="5" type="ORF">TsocGM_15900</name>
</gene>
<organism evidence="5 6">
    <name type="scientific">Tautonia sociabilis</name>
    <dbReference type="NCBI Taxonomy" id="2080755"/>
    <lineage>
        <taxon>Bacteria</taxon>
        <taxon>Pseudomonadati</taxon>
        <taxon>Planctomycetota</taxon>
        <taxon>Planctomycetia</taxon>
        <taxon>Isosphaerales</taxon>
        <taxon>Isosphaeraceae</taxon>
        <taxon>Tautonia</taxon>
    </lineage>
</organism>
<protein>
    <recommendedName>
        <fullName evidence="7">Amidohydrolase-related domain-containing protein</fullName>
    </recommendedName>
</protein>
<dbReference type="InterPro" id="IPR032466">
    <property type="entry name" value="Metal_Hydrolase"/>
</dbReference>
<dbReference type="EMBL" id="RYZH01000031">
    <property type="protein sequence ID" value="RUL86454.1"/>
    <property type="molecule type" value="Genomic_DNA"/>
</dbReference>
<dbReference type="Pfam" id="PF07969">
    <property type="entry name" value="Amidohydro_3"/>
    <property type="match status" value="1"/>
</dbReference>
<dbReference type="SUPFAM" id="SSF51556">
    <property type="entry name" value="Metallo-dependent hydrolases"/>
    <property type="match status" value="2"/>
</dbReference>
<feature type="compositionally biased region" description="Gly residues" evidence="1">
    <location>
        <begin position="720"/>
        <end position="729"/>
    </location>
</feature>
<feature type="signal peptide" evidence="2">
    <location>
        <begin position="1"/>
        <end position="22"/>
    </location>
</feature>
<evidence type="ECO:0000256" key="2">
    <source>
        <dbReference type="SAM" id="SignalP"/>
    </source>
</evidence>
<reference evidence="5 6" key="1">
    <citation type="submission" date="2018-12" db="EMBL/GenBank/DDBJ databases">
        <authorList>
            <person name="Toschakov S.V."/>
        </authorList>
    </citation>
    <scope>NUCLEOTIDE SEQUENCE [LARGE SCALE GENOMIC DNA]</scope>
    <source>
        <strain evidence="5 6">GM2012</strain>
    </source>
</reference>
<keyword evidence="6" id="KW-1185">Reference proteome</keyword>
<feature type="compositionally biased region" description="Acidic residues" evidence="1">
    <location>
        <begin position="681"/>
        <end position="690"/>
    </location>
</feature>
<dbReference type="AlphaFoldDB" id="A0A432MH78"/>
<feature type="compositionally biased region" description="Basic and acidic residues" evidence="1">
    <location>
        <begin position="654"/>
        <end position="680"/>
    </location>
</feature>
<accession>A0A432MH78</accession>
<evidence type="ECO:0000313" key="6">
    <source>
        <dbReference type="Proteomes" id="UP000280296"/>
    </source>
</evidence>
<evidence type="ECO:0008006" key="7">
    <source>
        <dbReference type="Google" id="ProtNLM"/>
    </source>
</evidence>
<dbReference type="PANTHER" id="PTHR43135:SF3">
    <property type="entry name" value="ALPHA-D-RIBOSE 1-METHYLPHOSPHONATE 5-TRIPHOSPHATE DIPHOSPHATASE"/>
    <property type="match status" value="1"/>
</dbReference>
<dbReference type="PANTHER" id="PTHR43135">
    <property type="entry name" value="ALPHA-D-RIBOSE 1-METHYLPHOSPHONATE 5-TRIPHOSPHATE DIPHOSPHATASE"/>
    <property type="match status" value="1"/>
</dbReference>
<evidence type="ECO:0000313" key="5">
    <source>
        <dbReference type="EMBL" id="RUL86454.1"/>
    </source>
</evidence>
<dbReference type="Proteomes" id="UP000280296">
    <property type="component" value="Unassembled WGS sequence"/>
</dbReference>
<feature type="region of interest" description="Disordered" evidence="1">
    <location>
        <begin position="654"/>
        <end position="753"/>
    </location>
</feature>
<dbReference type="InterPro" id="IPR011059">
    <property type="entry name" value="Metal-dep_hydrolase_composite"/>
</dbReference>
<evidence type="ECO:0000256" key="1">
    <source>
        <dbReference type="SAM" id="MobiDB-lite"/>
    </source>
</evidence>
<dbReference type="InterPro" id="IPR013108">
    <property type="entry name" value="Amidohydro_3"/>
</dbReference>
<comment type="caution">
    <text evidence="5">The sequence shown here is derived from an EMBL/GenBank/DDBJ whole genome shotgun (WGS) entry which is preliminary data.</text>
</comment>
<proteinExistence type="predicted"/>
<dbReference type="RefSeq" id="WP_126726452.1">
    <property type="nucleotide sequence ID" value="NZ_RYZH01000031.1"/>
</dbReference>
<dbReference type="Pfam" id="PF01979">
    <property type="entry name" value="Amidohydro_1"/>
    <property type="match status" value="1"/>
</dbReference>
<name>A0A432MH78_9BACT</name>
<dbReference type="SUPFAM" id="SSF51338">
    <property type="entry name" value="Composite domain of metallo-dependent hydrolases"/>
    <property type="match status" value="2"/>
</dbReference>
<feature type="region of interest" description="Disordered" evidence="1">
    <location>
        <begin position="180"/>
        <end position="199"/>
    </location>
</feature>
<feature type="compositionally biased region" description="Acidic residues" evidence="1">
    <location>
        <begin position="699"/>
        <end position="715"/>
    </location>
</feature>
<dbReference type="InterPro" id="IPR051781">
    <property type="entry name" value="Metallo-dep_Hydrolase"/>
</dbReference>
<dbReference type="GO" id="GO:0016810">
    <property type="term" value="F:hydrolase activity, acting on carbon-nitrogen (but not peptide) bonds"/>
    <property type="evidence" value="ECO:0007669"/>
    <property type="project" value="InterPro"/>
</dbReference>
<evidence type="ECO:0000259" key="4">
    <source>
        <dbReference type="Pfam" id="PF07969"/>
    </source>
</evidence>